<proteinExistence type="predicted"/>
<accession>A0A7W6ZRB2</accession>
<feature type="transmembrane region" description="Helical" evidence="7">
    <location>
        <begin position="83"/>
        <end position="102"/>
    </location>
</feature>
<evidence type="ECO:0000256" key="7">
    <source>
        <dbReference type="SAM" id="Phobius"/>
    </source>
</evidence>
<dbReference type="InterPro" id="IPR005829">
    <property type="entry name" value="Sugar_transporter_CS"/>
</dbReference>
<evidence type="ECO:0000256" key="6">
    <source>
        <dbReference type="ARBA" id="ARBA00023136"/>
    </source>
</evidence>
<evidence type="ECO:0000256" key="2">
    <source>
        <dbReference type="ARBA" id="ARBA00022448"/>
    </source>
</evidence>
<evidence type="ECO:0000256" key="1">
    <source>
        <dbReference type="ARBA" id="ARBA00004651"/>
    </source>
</evidence>
<dbReference type="InterPro" id="IPR020846">
    <property type="entry name" value="MFS_dom"/>
</dbReference>
<evidence type="ECO:0000313" key="10">
    <source>
        <dbReference type="Proteomes" id="UP000543836"/>
    </source>
</evidence>
<dbReference type="PANTHER" id="PTHR23517:SF13">
    <property type="entry name" value="MAJOR FACILITATOR SUPERFAMILY MFS_1"/>
    <property type="match status" value="1"/>
</dbReference>
<feature type="transmembrane region" description="Helical" evidence="7">
    <location>
        <begin position="375"/>
        <end position="395"/>
    </location>
</feature>
<keyword evidence="4 7" id="KW-0812">Transmembrane</keyword>
<feature type="domain" description="Major facilitator superfamily (MFS) profile" evidence="8">
    <location>
        <begin position="15"/>
        <end position="398"/>
    </location>
</feature>
<feature type="transmembrane region" description="Helical" evidence="7">
    <location>
        <begin position="262"/>
        <end position="280"/>
    </location>
</feature>
<feature type="transmembrane region" description="Helical" evidence="7">
    <location>
        <begin position="287"/>
        <end position="306"/>
    </location>
</feature>
<keyword evidence="10" id="KW-1185">Reference proteome</keyword>
<dbReference type="AlphaFoldDB" id="A0A7W6ZRB2"/>
<evidence type="ECO:0000256" key="5">
    <source>
        <dbReference type="ARBA" id="ARBA00022989"/>
    </source>
</evidence>
<evidence type="ECO:0000256" key="4">
    <source>
        <dbReference type="ARBA" id="ARBA00022692"/>
    </source>
</evidence>
<sequence length="408" mass="42237">MALMHHAKDREFPPFVAVAAVAAELAVIFIGATLPTPLYPLYRAAFSFSGLVLTLIYAVYVLGNLVALLILGRLSDQIGRKSITLPAIAFGIASTVLFAFASSVTWLFAARILSGIATGLAAGAATAWIAELSAGKNKLPTAKIASAANFAGLAAAPLASGLLAEFAPWPLRLSYVLYLVLLVGIAGVITFVPETVANPKKHLREISVKPRLGLPQEIRPKFVSPALTGFVIFALIGFYAALIPSLLSESLHQTSPALSGAVVFQLFAVAVIAVGLTGGLASRTAMLAALLLLPVGTWLLVAAQLIKSLPLLFVATTLGGIAGALGYRGSLDLINTIAPSNQRSEVVSSYLIAVYSGNALPVIGIGLLSTLTSSIVAHISLAALITVLAVFALVAERRSAIQGKNARG</sequence>
<feature type="transmembrane region" description="Helical" evidence="7">
    <location>
        <begin position="12"/>
        <end position="34"/>
    </location>
</feature>
<dbReference type="Proteomes" id="UP000543836">
    <property type="component" value="Unassembled WGS sequence"/>
</dbReference>
<evidence type="ECO:0000313" key="9">
    <source>
        <dbReference type="EMBL" id="MBB4566848.1"/>
    </source>
</evidence>
<feature type="transmembrane region" description="Helical" evidence="7">
    <location>
        <begin position="108"/>
        <end position="130"/>
    </location>
</feature>
<dbReference type="RefSeq" id="WP_202595623.1">
    <property type="nucleotide sequence ID" value="NZ_JACIIG010000002.1"/>
</dbReference>
<keyword evidence="2" id="KW-0813">Transport</keyword>
<comment type="subcellular location">
    <subcellularLocation>
        <location evidence="1">Cell membrane</location>
        <topology evidence="1">Multi-pass membrane protein</topology>
    </subcellularLocation>
</comment>
<dbReference type="Pfam" id="PF07690">
    <property type="entry name" value="MFS_1"/>
    <property type="match status" value="1"/>
</dbReference>
<comment type="caution">
    <text evidence="9">The sequence shown here is derived from an EMBL/GenBank/DDBJ whole genome shotgun (WGS) entry which is preliminary data.</text>
</comment>
<feature type="transmembrane region" description="Helical" evidence="7">
    <location>
        <begin position="175"/>
        <end position="197"/>
    </location>
</feature>
<dbReference type="Gene3D" id="1.20.1250.20">
    <property type="entry name" value="MFS general substrate transporter like domains"/>
    <property type="match status" value="1"/>
</dbReference>
<keyword evidence="5 7" id="KW-1133">Transmembrane helix</keyword>
<dbReference type="InterPro" id="IPR050171">
    <property type="entry name" value="MFS_Transporters"/>
</dbReference>
<dbReference type="InterPro" id="IPR036259">
    <property type="entry name" value="MFS_trans_sf"/>
</dbReference>
<dbReference type="PROSITE" id="PS00216">
    <property type="entry name" value="SUGAR_TRANSPORT_1"/>
    <property type="match status" value="1"/>
</dbReference>
<keyword evidence="3" id="KW-1003">Cell membrane</keyword>
<evidence type="ECO:0000259" key="8">
    <source>
        <dbReference type="PROSITE" id="PS50850"/>
    </source>
</evidence>
<gene>
    <name evidence="9" type="ORF">GGE60_000949</name>
</gene>
<reference evidence="9 10" key="1">
    <citation type="submission" date="2020-08" db="EMBL/GenBank/DDBJ databases">
        <title>Genomic Encyclopedia of Type Strains, Phase IV (KMG-V): Genome sequencing to study the core and pangenomes of soil and plant-associated prokaryotes.</title>
        <authorList>
            <person name="Whitman W."/>
        </authorList>
    </citation>
    <scope>NUCLEOTIDE SEQUENCE [LARGE SCALE GENOMIC DNA]</scope>
    <source>
        <strain evidence="9 10">SEMIA 492</strain>
    </source>
</reference>
<dbReference type="GO" id="GO:0005886">
    <property type="term" value="C:plasma membrane"/>
    <property type="evidence" value="ECO:0007669"/>
    <property type="project" value="UniProtKB-SubCell"/>
</dbReference>
<feature type="transmembrane region" description="Helical" evidence="7">
    <location>
        <begin position="350"/>
        <end position="369"/>
    </location>
</feature>
<organism evidence="9 10">
    <name type="scientific">Rhizobium leucaenae</name>
    <dbReference type="NCBI Taxonomy" id="29450"/>
    <lineage>
        <taxon>Bacteria</taxon>
        <taxon>Pseudomonadati</taxon>
        <taxon>Pseudomonadota</taxon>
        <taxon>Alphaproteobacteria</taxon>
        <taxon>Hyphomicrobiales</taxon>
        <taxon>Rhizobiaceae</taxon>
        <taxon>Rhizobium/Agrobacterium group</taxon>
        <taxon>Rhizobium</taxon>
    </lineage>
</organism>
<feature type="transmembrane region" description="Helical" evidence="7">
    <location>
        <begin position="218"/>
        <end position="242"/>
    </location>
</feature>
<feature type="transmembrane region" description="Helical" evidence="7">
    <location>
        <begin position="312"/>
        <end position="329"/>
    </location>
</feature>
<protein>
    <submittedName>
        <fullName evidence="9">MFS family permease</fullName>
    </submittedName>
</protein>
<dbReference type="PANTHER" id="PTHR23517">
    <property type="entry name" value="RESISTANCE PROTEIN MDTM, PUTATIVE-RELATED-RELATED"/>
    <property type="match status" value="1"/>
</dbReference>
<evidence type="ECO:0000256" key="3">
    <source>
        <dbReference type="ARBA" id="ARBA00022475"/>
    </source>
</evidence>
<feature type="transmembrane region" description="Helical" evidence="7">
    <location>
        <begin position="46"/>
        <end position="71"/>
    </location>
</feature>
<dbReference type="InterPro" id="IPR011701">
    <property type="entry name" value="MFS"/>
</dbReference>
<feature type="transmembrane region" description="Helical" evidence="7">
    <location>
        <begin position="142"/>
        <end position="163"/>
    </location>
</feature>
<dbReference type="GO" id="GO:0022857">
    <property type="term" value="F:transmembrane transporter activity"/>
    <property type="evidence" value="ECO:0007669"/>
    <property type="project" value="InterPro"/>
</dbReference>
<dbReference type="PROSITE" id="PS50850">
    <property type="entry name" value="MFS"/>
    <property type="match status" value="1"/>
</dbReference>
<dbReference type="EMBL" id="JACIIG010000002">
    <property type="protein sequence ID" value="MBB4566848.1"/>
    <property type="molecule type" value="Genomic_DNA"/>
</dbReference>
<dbReference type="SUPFAM" id="SSF103473">
    <property type="entry name" value="MFS general substrate transporter"/>
    <property type="match status" value="1"/>
</dbReference>
<keyword evidence="6 7" id="KW-0472">Membrane</keyword>
<name>A0A7W6ZRB2_9HYPH</name>